<comment type="caution">
    <text evidence="2">The sequence shown here is derived from an EMBL/GenBank/DDBJ whole genome shotgun (WGS) entry which is preliminary data.</text>
</comment>
<feature type="transmembrane region" description="Helical" evidence="1">
    <location>
        <begin position="190"/>
        <end position="207"/>
    </location>
</feature>
<feature type="transmembrane region" description="Helical" evidence="1">
    <location>
        <begin position="129"/>
        <end position="153"/>
    </location>
</feature>
<keyword evidence="1" id="KW-0812">Transmembrane</keyword>
<feature type="transmembrane region" description="Helical" evidence="1">
    <location>
        <begin position="165"/>
        <end position="183"/>
    </location>
</feature>
<feature type="transmembrane region" description="Helical" evidence="1">
    <location>
        <begin position="219"/>
        <end position="240"/>
    </location>
</feature>
<dbReference type="EMBL" id="JAGSOJ010000005">
    <property type="protein sequence ID" value="MCM1992248.1"/>
    <property type="molecule type" value="Genomic_DNA"/>
</dbReference>
<keyword evidence="3" id="KW-1185">Reference proteome</keyword>
<organism evidence="2 3">
    <name type="scientific">Oceanirhabdus seepicola</name>
    <dbReference type="NCBI Taxonomy" id="2828781"/>
    <lineage>
        <taxon>Bacteria</taxon>
        <taxon>Bacillati</taxon>
        <taxon>Bacillota</taxon>
        <taxon>Clostridia</taxon>
        <taxon>Eubacteriales</taxon>
        <taxon>Clostridiaceae</taxon>
        <taxon>Oceanirhabdus</taxon>
    </lineage>
</organism>
<feature type="transmembrane region" description="Helical" evidence="1">
    <location>
        <begin position="89"/>
        <end position="108"/>
    </location>
</feature>
<proteinExistence type="predicted"/>
<sequence>MKKEELLDDEIQSFLDSYVIEKVPEEQINETIEVLRAYVPTKKETTPLKSMFQLLKNEFRFITPLYWVMVAIVLVSGVGAILTREISPYIAMWSMAPVPALLGLMEILRENNERVVELEMSFKYSFREIILCRLFIIGVLSIITNIGLCLLIKNNFTSVTWGQVLISWVIPYTMITALGLLLATRIRNESVIIAISVVWIYFSVVSTGRITEWIENLKIIQSSIIIIIGLVFLGVSYIYFYKNKLHCIEDGTELV</sequence>
<name>A0A9J6PAN2_9CLOT</name>
<dbReference type="AlphaFoldDB" id="A0A9J6PAN2"/>
<protein>
    <submittedName>
        <fullName evidence="2">Uncharacterized protein</fullName>
    </submittedName>
</protein>
<dbReference type="RefSeq" id="WP_250861411.1">
    <property type="nucleotide sequence ID" value="NZ_JAGSOJ010000005.1"/>
</dbReference>
<keyword evidence="1" id="KW-0472">Membrane</keyword>
<feature type="transmembrane region" description="Helical" evidence="1">
    <location>
        <begin position="61"/>
        <end position="83"/>
    </location>
</feature>
<evidence type="ECO:0000256" key="1">
    <source>
        <dbReference type="SAM" id="Phobius"/>
    </source>
</evidence>
<gene>
    <name evidence="2" type="ORF">KDK92_21200</name>
</gene>
<evidence type="ECO:0000313" key="3">
    <source>
        <dbReference type="Proteomes" id="UP001056429"/>
    </source>
</evidence>
<evidence type="ECO:0000313" key="2">
    <source>
        <dbReference type="EMBL" id="MCM1992248.1"/>
    </source>
</evidence>
<dbReference type="Proteomes" id="UP001056429">
    <property type="component" value="Unassembled WGS sequence"/>
</dbReference>
<keyword evidence="1" id="KW-1133">Transmembrane helix</keyword>
<reference evidence="2" key="2">
    <citation type="submission" date="2021-04" db="EMBL/GenBank/DDBJ databases">
        <authorList>
            <person name="Dong X."/>
        </authorList>
    </citation>
    <scope>NUCLEOTIDE SEQUENCE</scope>
    <source>
        <strain evidence="2">ZWT</strain>
    </source>
</reference>
<accession>A0A9J6PAN2</accession>
<reference evidence="2" key="1">
    <citation type="journal article" date="2021" name="mSystems">
        <title>Bacteria and Archaea Synergistically Convert Glycine Betaine to Biogenic Methane in the Formosa Cold Seep of the South China Sea.</title>
        <authorList>
            <person name="Li L."/>
            <person name="Zhang W."/>
            <person name="Zhang S."/>
            <person name="Song L."/>
            <person name="Sun Q."/>
            <person name="Zhang H."/>
            <person name="Xiang H."/>
            <person name="Dong X."/>
        </authorList>
    </citation>
    <scope>NUCLEOTIDE SEQUENCE</scope>
    <source>
        <strain evidence="2">ZWT</strain>
    </source>
</reference>